<dbReference type="EMBL" id="CM044708">
    <property type="protein sequence ID" value="KAI5650943.1"/>
    <property type="molecule type" value="Genomic_DNA"/>
</dbReference>
<evidence type="ECO:0000313" key="2">
    <source>
        <dbReference type="Proteomes" id="UP001060085"/>
    </source>
</evidence>
<gene>
    <name evidence="1" type="ORF">M9H77_36948</name>
</gene>
<comment type="caution">
    <text evidence="1">The sequence shown here is derived from an EMBL/GenBank/DDBJ whole genome shotgun (WGS) entry which is preliminary data.</text>
</comment>
<name>A0ACB9ZTL8_CATRO</name>
<reference evidence="2" key="1">
    <citation type="journal article" date="2023" name="Nat. Plants">
        <title>Single-cell RNA sequencing provides a high-resolution roadmap for understanding the multicellular compartmentation of specialized metabolism.</title>
        <authorList>
            <person name="Sun S."/>
            <person name="Shen X."/>
            <person name="Li Y."/>
            <person name="Li Y."/>
            <person name="Wang S."/>
            <person name="Li R."/>
            <person name="Zhang H."/>
            <person name="Shen G."/>
            <person name="Guo B."/>
            <person name="Wei J."/>
            <person name="Xu J."/>
            <person name="St-Pierre B."/>
            <person name="Chen S."/>
            <person name="Sun C."/>
        </authorList>
    </citation>
    <scope>NUCLEOTIDE SEQUENCE [LARGE SCALE GENOMIC DNA]</scope>
</reference>
<proteinExistence type="predicted"/>
<evidence type="ECO:0000313" key="1">
    <source>
        <dbReference type="EMBL" id="KAI5650943.1"/>
    </source>
</evidence>
<accession>A0ACB9ZTL8</accession>
<sequence>MERHRGGGGERYEINSDPRHYSRYARGGPPSSRSYSNSDDSYYHQPRRSPINNNDFRGVGDGRGGPRDHHRAFDSPPPYPPPAGGGGGGFRPMGGGVAVDMVGGGFSSTLSMPPPLAGQKRAYPVSDGRGSPPDRLGGGNFAKLFVGSVPRTATEEDIRPVFEDHGRVLEVALIRDKRTGQQQGCCFIKYATSGEADRAIRGLHNQYTLPGGMGPIQVRYADGERERLGAVEYKLFVGSLSKLATEKEVEEIFAPYGQVEDVYLMRDDMKQSRGCGFVKYSHREMALAAINALNGTYTMRGCDQPLIVRFADPKRPRASDRAPPTYGGPGLEPRFAAPGIRPAPNIGESVHNQVPPNAWQPVSPQNLGQPRNAGPHGSGNQFPPKSGDTAVSSTPGRITGGFGGRTDGLFPVSSAPMTQSSLPQVPYAANQISPLQKPLQSPQYLPPSLQLQAPTASFAQPSCPPPGPANQGQMSYSSGQSSFNQGLASQQFPGMSGHLSASQAQGLQNASSATGHCSASSRTESLNISTGNPQQQLLQPHHQSPSQLAQLLSQQTQTLQASFQSSQQAFSQLQQQLQLMQPNQGLMTQQAPQATKQQTPWVGNVPQTAANGPGVQPGGEVPAATPVPAVPAITKASAPLKPNWTEHTSPDGYKYYYNSSTGESKWEKPEELIAHEKQQQQQQQQHQKPTIQQPPMQSHPQNNSANHVPLAQVPNQMQTHVQSQIRPQMFQQSSQPSPYQVPPVRGSQTVQELSYTKLPAAAGPINDQTHLQQGPTPGQDWMWKNRPSGY</sequence>
<dbReference type="Proteomes" id="UP001060085">
    <property type="component" value="Linkage Group LG08"/>
</dbReference>
<organism evidence="1 2">
    <name type="scientific">Catharanthus roseus</name>
    <name type="common">Madagascar periwinkle</name>
    <name type="synonym">Vinca rosea</name>
    <dbReference type="NCBI Taxonomy" id="4058"/>
    <lineage>
        <taxon>Eukaryota</taxon>
        <taxon>Viridiplantae</taxon>
        <taxon>Streptophyta</taxon>
        <taxon>Embryophyta</taxon>
        <taxon>Tracheophyta</taxon>
        <taxon>Spermatophyta</taxon>
        <taxon>Magnoliopsida</taxon>
        <taxon>eudicotyledons</taxon>
        <taxon>Gunneridae</taxon>
        <taxon>Pentapetalae</taxon>
        <taxon>asterids</taxon>
        <taxon>lamiids</taxon>
        <taxon>Gentianales</taxon>
        <taxon>Apocynaceae</taxon>
        <taxon>Rauvolfioideae</taxon>
        <taxon>Vinceae</taxon>
        <taxon>Catharanthinae</taxon>
        <taxon>Catharanthus</taxon>
    </lineage>
</organism>
<keyword evidence="2" id="KW-1185">Reference proteome</keyword>
<protein>
    <submittedName>
        <fullName evidence="1">Uncharacterized protein</fullName>
    </submittedName>
</protein>